<keyword evidence="4 6" id="KW-0732">Signal</keyword>
<accession>A0A4Y6R8P6</accession>
<dbReference type="GO" id="GO:1902358">
    <property type="term" value="P:sulfate transmembrane transport"/>
    <property type="evidence" value="ECO:0007669"/>
    <property type="project" value="InterPro"/>
</dbReference>
<evidence type="ECO:0000256" key="5">
    <source>
        <dbReference type="ARBA" id="ARBA00022764"/>
    </source>
</evidence>
<keyword evidence="5" id="KW-0574">Periplasm</keyword>
<evidence type="ECO:0000313" key="7">
    <source>
        <dbReference type="EMBL" id="QDG69243.1"/>
    </source>
</evidence>
<dbReference type="NCBIfam" id="NF008022">
    <property type="entry name" value="PRK10752.1"/>
    <property type="match status" value="1"/>
</dbReference>
<organism evidence="7 8">
    <name type="scientific">Janthinobacterium tructae</name>
    <dbReference type="NCBI Taxonomy" id="2590869"/>
    <lineage>
        <taxon>Bacteria</taxon>
        <taxon>Pseudomonadati</taxon>
        <taxon>Pseudomonadota</taxon>
        <taxon>Betaproteobacteria</taxon>
        <taxon>Burkholderiales</taxon>
        <taxon>Oxalobacteraceae</taxon>
        <taxon>Janthinobacterium</taxon>
    </lineage>
</organism>
<dbReference type="EMBL" id="CP041185">
    <property type="protein sequence ID" value="QDG69243.1"/>
    <property type="molecule type" value="Genomic_DNA"/>
</dbReference>
<evidence type="ECO:0000256" key="3">
    <source>
        <dbReference type="ARBA" id="ARBA00022448"/>
    </source>
</evidence>
<evidence type="ECO:0000313" key="8">
    <source>
        <dbReference type="Proteomes" id="UP000316665"/>
    </source>
</evidence>
<dbReference type="InterPro" id="IPR006311">
    <property type="entry name" value="TAT_signal"/>
</dbReference>
<comment type="similarity">
    <text evidence="2">Belongs to the prokaryotic sulfate-binding protein family.</text>
</comment>
<feature type="signal peptide" evidence="6">
    <location>
        <begin position="1"/>
        <end position="42"/>
    </location>
</feature>
<feature type="chain" id="PRO_5021377863" evidence="6">
    <location>
        <begin position="43"/>
        <end position="351"/>
    </location>
</feature>
<keyword evidence="3" id="KW-0813">Transport</keyword>
<evidence type="ECO:0000256" key="4">
    <source>
        <dbReference type="ARBA" id="ARBA00022729"/>
    </source>
</evidence>
<dbReference type="PROSITE" id="PS51318">
    <property type="entry name" value="TAT"/>
    <property type="match status" value="1"/>
</dbReference>
<dbReference type="Proteomes" id="UP000316665">
    <property type="component" value="Chromosome"/>
</dbReference>
<evidence type="ECO:0000256" key="2">
    <source>
        <dbReference type="ARBA" id="ARBA00006099"/>
    </source>
</evidence>
<dbReference type="InterPro" id="IPR005669">
    <property type="entry name" value="Thiosulph/SO4-bd"/>
</dbReference>
<dbReference type="PANTHER" id="PTHR30368">
    <property type="entry name" value="SULFATE-BINDING PROTEIN"/>
    <property type="match status" value="1"/>
</dbReference>
<evidence type="ECO:0000256" key="1">
    <source>
        <dbReference type="ARBA" id="ARBA00004418"/>
    </source>
</evidence>
<dbReference type="RefSeq" id="WP_141168765.1">
    <property type="nucleotide sequence ID" value="NZ_CP041185.1"/>
</dbReference>
<dbReference type="AlphaFoldDB" id="A0A4Y6R8P6"/>
<dbReference type="KEGG" id="jas:FJQ89_01575"/>
<dbReference type="Gene3D" id="3.40.190.10">
    <property type="entry name" value="Periplasmic binding protein-like II"/>
    <property type="match status" value="2"/>
</dbReference>
<protein>
    <submittedName>
        <fullName evidence="7">Sulfate ABC transporter substrate-binding protein</fullName>
    </submittedName>
</protein>
<dbReference type="NCBIfam" id="TIGR00971">
    <property type="entry name" value="3a0106s03"/>
    <property type="match status" value="1"/>
</dbReference>
<dbReference type="GO" id="GO:0042597">
    <property type="term" value="C:periplasmic space"/>
    <property type="evidence" value="ECO:0007669"/>
    <property type="project" value="UniProtKB-SubCell"/>
</dbReference>
<reference evidence="7 8" key="1">
    <citation type="submission" date="2019-06" db="EMBL/GenBank/DDBJ databases">
        <title>Complete genome sequence of Janthinobacterium sp. SNU WT3 isolated from diseased rainbow trout.</title>
        <authorList>
            <person name="Oh W.T."/>
            <person name="Park S.C."/>
        </authorList>
    </citation>
    <scope>NUCLEOTIDE SEQUENCE [LARGE SCALE GENOMIC DNA]</scope>
    <source>
        <strain evidence="7 8">SNU WT3</strain>
    </source>
</reference>
<dbReference type="SUPFAM" id="SSF53850">
    <property type="entry name" value="Periplasmic binding protein-like II"/>
    <property type="match status" value="1"/>
</dbReference>
<dbReference type="Pfam" id="PF13531">
    <property type="entry name" value="SBP_bac_11"/>
    <property type="match status" value="1"/>
</dbReference>
<evidence type="ECO:0000256" key="6">
    <source>
        <dbReference type="SAM" id="SignalP"/>
    </source>
</evidence>
<proteinExistence type="inferred from homology"/>
<gene>
    <name evidence="7" type="ORF">FJQ89_01575</name>
</gene>
<dbReference type="CDD" id="cd01005">
    <property type="entry name" value="PBP2_CysP"/>
    <property type="match status" value="1"/>
</dbReference>
<dbReference type="PANTHER" id="PTHR30368:SF2">
    <property type="entry name" value="SULFATE-BINDING PROTEIN"/>
    <property type="match status" value="1"/>
</dbReference>
<dbReference type="GO" id="GO:0140104">
    <property type="term" value="F:molecular carrier activity"/>
    <property type="evidence" value="ECO:0007669"/>
    <property type="project" value="InterPro"/>
</dbReference>
<dbReference type="OrthoDB" id="9802127at2"/>
<comment type="subcellular location">
    <subcellularLocation>
        <location evidence="1">Periplasm</location>
    </subcellularLocation>
</comment>
<sequence>MTHSNAVSTAAATFTRRSRRWFLASALAASAAAMSLPMSVSAAEPVVLLNASYDVMRELFKDVNPAFIADWKAKTGETITIKQSHGGSSKQARSVADGLEASVVTMNQANDIDILVDRGLVVADWAKKFPNNAAPFYSTMVYLVRKGNPKHIKDWDDLAKPGIKVIVPNPKTSGNGRYTYLAAWGYAVKKGGSEAQARELVTKLFKNVPVLDGGGRGATTTFTQREIGDVLVTFENEVQLVRAEFGDNFEVVYPSISILAESPVAVVDKVVDRRGVRKEATAYLQYLYSEAGQELVAKHYLRPRSAAVAKKYAASFKPISLFTIDDVFGGWKQAQKKHFDDGGEFDKIYQK</sequence>
<dbReference type="NCBIfam" id="NF008106">
    <property type="entry name" value="PRK10852.1"/>
    <property type="match status" value="1"/>
</dbReference>
<keyword evidence="8" id="KW-1185">Reference proteome</keyword>
<name>A0A4Y6R8P6_9BURK</name>